<accession>A0AAV1FWL7</accession>
<evidence type="ECO:0000256" key="1">
    <source>
        <dbReference type="ARBA" id="ARBA00004613"/>
    </source>
</evidence>
<keyword evidence="5" id="KW-1185">Reference proteome</keyword>
<comment type="similarity">
    <text evidence="2">Belongs to the IL-1 family.</text>
</comment>
<dbReference type="InterPro" id="IPR000975">
    <property type="entry name" value="IL-1_fam"/>
</dbReference>
<dbReference type="GO" id="GO:0019221">
    <property type="term" value="P:cytokine-mediated signaling pathway"/>
    <property type="evidence" value="ECO:0007669"/>
    <property type="project" value="TreeGrafter"/>
</dbReference>
<dbReference type="SUPFAM" id="SSF50353">
    <property type="entry name" value="Cytokine"/>
    <property type="match status" value="1"/>
</dbReference>
<comment type="subcellular location">
    <subcellularLocation>
        <location evidence="1">Secreted</location>
    </subcellularLocation>
</comment>
<dbReference type="PANTHER" id="PTHR10078:SF35">
    <property type="entry name" value="INTERLEUKIN-18"/>
    <property type="match status" value="1"/>
</dbReference>
<dbReference type="GO" id="GO:0005125">
    <property type="term" value="F:cytokine activity"/>
    <property type="evidence" value="ECO:0007669"/>
    <property type="project" value="InterPro"/>
</dbReference>
<dbReference type="GO" id="GO:0006955">
    <property type="term" value="P:immune response"/>
    <property type="evidence" value="ECO:0007669"/>
    <property type="project" value="InterPro"/>
</dbReference>
<evidence type="ECO:0000313" key="4">
    <source>
        <dbReference type="EMBL" id="CAJ1065992.1"/>
    </source>
</evidence>
<dbReference type="GO" id="GO:0005615">
    <property type="term" value="C:extracellular space"/>
    <property type="evidence" value="ECO:0007669"/>
    <property type="project" value="InterPro"/>
</dbReference>
<dbReference type="PANTHER" id="PTHR10078">
    <property type="entry name" value="INTERLEUKIN-1 FAMILY MEMBER"/>
    <property type="match status" value="1"/>
</dbReference>
<dbReference type="InterPro" id="IPR008996">
    <property type="entry name" value="IL1/FGF"/>
</dbReference>
<gene>
    <name evidence="4" type="ORF">XNOV1_A042579</name>
</gene>
<protein>
    <submittedName>
        <fullName evidence="4">Interleukin-18-like</fullName>
    </submittedName>
</protein>
<reference evidence="4" key="1">
    <citation type="submission" date="2023-08" db="EMBL/GenBank/DDBJ databases">
        <authorList>
            <person name="Alioto T."/>
            <person name="Alioto T."/>
            <person name="Gomez Garrido J."/>
        </authorList>
    </citation>
    <scope>NUCLEOTIDE SEQUENCE</scope>
</reference>
<keyword evidence="3" id="KW-0964">Secreted</keyword>
<evidence type="ECO:0000313" key="5">
    <source>
        <dbReference type="Proteomes" id="UP001178508"/>
    </source>
</evidence>
<name>A0AAV1FWL7_XYRNO</name>
<proteinExistence type="inferred from homology"/>
<dbReference type="GO" id="GO:0071222">
    <property type="term" value="P:cellular response to lipopolysaccharide"/>
    <property type="evidence" value="ECO:0007669"/>
    <property type="project" value="TreeGrafter"/>
</dbReference>
<evidence type="ECO:0000256" key="2">
    <source>
        <dbReference type="ARBA" id="ARBA00010448"/>
    </source>
</evidence>
<dbReference type="Proteomes" id="UP001178508">
    <property type="component" value="Chromosome 10"/>
</dbReference>
<dbReference type="GO" id="GO:0010628">
    <property type="term" value="P:positive regulation of gene expression"/>
    <property type="evidence" value="ECO:0007669"/>
    <property type="project" value="TreeGrafter"/>
</dbReference>
<dbReference type="GO" id="GO:0006954">
    <property type="term" value="P:inflammatory response"/>
    <property type="evidence" value="ECO:0007669"/>
    <property type="project" value="InterPro"/>
</dbReference>
<dbReference type="CDD" id="cd23298">
    <property type="entry name" value="beta-trefoil_IL18"/>
    <property type="match status" value="1"/>
</dbReference>
<dbReference type="Pfam" id="PF00340">
    <property type="entry name" value="IL1"/>
    <property type="match status" value="1"/>
</dbReference>
<dbReference type="AlphaFoldDB" id="A0AAV1FWL7"/>
<dbReference type="EMBL" id="OY660873">
    <property type="protein sequence ID" value="CAJ1065992.1"/>
    <property type="molecule type" value="Genomic_DNA"/>
</dbReference>
<dbReference type="Gene3D" id="2.80.10.50">
    <property type="match status" value="1"/>
</dbReference>
<evidence type="ECO:0000256" key="3">
    <source>
        <dbReference type="ARBA" id="ARBA00022525"/>
    </source>
</evidence>
<organism evidence="4 5">
    <name type="scientific">Xyrichtys novacula</name>
    <name type="common">Pearly razorfish</name>
    <name type="synonym">Hemipteronotus novacula</name>
    <dbReference type="NCBI Taxonomy" id="13765"/>
    <lineage>
        <taxon>Eukaryota</taxon>
        <taxon>Metazoa</taxon>
        <taxon>Chordata</taxon>
        <taxon>Craniata</taxon>
        <taxon>Vertebrata</taxon>
        <taxon>Euteleostomi</taxon>
        <taxon>Actinopterygii</taxon>
        <taxon>Neopterygii</taxon>
        <taxon>Teleostei</taxon>
        <taxon>Neoteleostei</taxon>
        <taxon>Acanthomorphata</taxon>
        <taxon>Eupercaria</taxon>
        <taxon>Labriformes</taxon>
        <taxon>Labridae</taxon>
        <taxon>Xyrichtys</taxon>
    </lineage>
</organism>
<sequence length="190" mass="22096">MATNSFTPAHFCSVVKNTFYFNETDLASDSFMMANNFRQCWIQCKSNKFLLLNDDRQFQEEVLSIDQLQTQPECKFHIQYYNDSSLIRKQGRAVMLYVLKDGEKMMACCSEKHDVYSEALDLPKEIKENTHKAVFYMKRLPSTSDKHIFESTLFPSWFLALESDGNDSSLHKLVLSHDGMDESCEFSFSQ</sequence>